<comment type="caution">
    <text evidence="1">The sequence shown here is derived from an EMBL/GenBank/DDBJ whole genome shotgun (WGS) entry which is preliminary data.</text>
</comment>
<protein>
    <submittedName>
        <fullName evidence="1">Uncharacterized protein</fullName>
    </submittedName>
</protein>
<keyword evidence="2" id="KW-1185">Reference proteome</keyword>
<name>A0A916N0D2_9PROT</name>
<dbReference type="EMBL" id="CAJQUM010000001">
    <property type="protein sequence ID" value="CAG4883808.1"/>
    <property type="molecule type" value="Genomic_DNA"/>
</dbReference>
<organism evidence="1 2">
    <name type="scientific">Georgfuchsia toluolica</name>
    <dbReference type="NCBI Taxonomy" id="424218"/>
    <lineage>
        <taxon>Bacteria</taxon>
        <taxon>Pseudomonadati</taxon>
        <taxon>Pseudomonadota</taxon>
        <taxon>Betaproteobacteria</taxon>
        <taxon>Nitrosomonadales</taxon>
        <taxon>Sterolibacteriaceae</taxon>
        <taxon>Georgfuchsia</taxon>
    </lineage>
</organism>
<sequence length="63" mass="7053">MGHFRNTPRGMNGMGDNIRANARPIALEDIIAIGNRAQRRWAAKKILRSTQHRAKANTTTTKP</sequence>
<evidence type="ECO:0000313" key="2">
    <source>
        <dbReference type="Proteomes" id="UP000742786"/>
    </source>
</evidence>
<dbReference type="AlphaFoldDB" id="A0A916N0D2"/>
<dbReference type="Proteomes" id="UP000742786">
    <property type="component" value="Unassembled WGS sequence"/>
</dbReference>
<accession>A0A916N0D2</accession>
<evidence type="ECO:0000313" key="1">
    <source>
        <dbReference type="EMBL" id="CAG4883808.1"/>
    </source>
</evidence>
<gene>
    <name evidence="1" type="ORF">GTOL_11691</name>
</gene>
<proteinExistence type="predicted"/>
<reference evidence="1" key="1">
    <citation type="submission" date="2021-04" db="EMBL/GenBank/DDBJ databases">
        <authorList>
            <person name="Hornung B."/>
        </authorList>
    </citation>
    <scope>NUCLEOTIDE SEQUENCE</scope>
    <source>
        <strain evidence="1">G5G6</strain>
    </source>
</reference>